<feature type="compositionally biased region" description="Low complexity" evidence="1">
    <location>
        <begin position="436"/>
        <end position="456"/>
    </location>
</feature>
<feature type="region of interest" description="Disordered" evidence="1">
    <location>
        <begin position="436"/>
        <end position="518"/>
    </location>
</feature>
<gene>
    <name evidence="4" type="ORF">K489DRAFT_181304</name>
</gene>
<sequence>MFLDPDPKRQKQTMSGFLPPQALLASAGDARILAARRRPPLHERTKSQNNTQNARRDPTKTVRLVPPSPASSARIGSDSEDGKENVRGQRSQGKVARLLPQFDGAKGITSSKPVFPISAAGYGVSDKSEAIKSHKITIPGLEPASTTSASKWTPHRAVSDAYSQSSTLYNNESTVSLDVPHERKQRISEGTTLQGSPPPEDLAEQRIEEVMPDENSQIEEYEYEHVAKGQEYDKEEQEEEGSSVLHDLPEVSAVPPSTTRATVRVVPPSTVSPSSSVYQPTERFEHMNTPRLQSRNMAFDSDLASLGKTASPGRRSSLGAFDAASLTPDRRPGAALGFYSSQESLPLSEQSYPPSSPNFVAYTSPSSRPRSPTHPLKYATSYDSINTRLARSPSFRPDTGRSFATNNSVFTDSSNDTLPSLQLPKKRLRHMPSSISSTFQHSNHSFSSSQAISSHNPHTDPYPRHGYRGYLSTIASESEHGHSQQYSQLSFGSGTQAGDRLEMTPAMSWPGHSTDSLTERGAIPPVTVAGASSDDEPGDMTLGIYRETSLIPQPLFEVSPPAKSTEAHMPSMESRFPVADVDEGVDTLTALQAPPLRQKRSGYSIRQRDDGATPRNLNHGAYNETERWSYTSVAFPAWAKHYYAGTAVLSSKISMSSIGTVRRRPVAHSRNGSTWTERSALSRQNTTKSRAESITSRPSTRGERRWSLSSQPSIFRSRSRKSEKVSKSQERSRYHRKSRRAGPPAQVESERGSVPSIPAVYLVKDHSDVISSAEEPERISLVDALQAIEPYPRTYQRQKDWDHLDYPRPMTKDETRAFMIQHPHLVPSRRQARPSMWQAPSFVESLDTLVHSRSNRQVLFFVAGFIFPLMWMVGALLPLPARPLSLEELTQRMAVTGPEDLESALMKHEAGDAERRWREERAYLKGHWWRMLNRVMSVVGVLVIGAVVSHPICTTRRPNRINC</sequence>
<feature type="compositionally biased region" description="Basic and acidic residues" evidence="1">
    <location>
        <begin position="720"/>
        <end position="732"/>
    </location>
</feature>
<organism evidence="4">
    <name type="scientific">Dissoconium aciculare CBS 342.82</name>
    <dbReference type="NCBI Taxonomy" id="1314786"/>
    <lineage>
        <taxon>Eukaryota</taxon>
        <taxon>Fungi</taxon>
        <taxon>Dikarya</taxon>
        <taxon>Ascomycota</taxon>
        <taxon>Pezizomycotina</taxon>
        <taxon>Dothideomycetes</taxon>
        <taxon>Dothideomycetidae</taxon>
        <taxon>Mycosphaerellales</taxon>
        <taxon>Dissoconiaceae</taxon>
        <taxon>Dissoconium</taxon>
    </lineage>
</organism>
<feature type="region of interest" description="Disordered" evidence="1">
    <location>
        <begin position="597"/>
        <end position="619"/>
    </location>
</feature>
<reference evidence="4" key="1">
    <citation type="submission" date="2020-01" db="EMBL/GenBank/DDBJ databases">
        <authorList>
            <consortium name="DOE Joint Genome Institute"/>
            <person name="Haridas S."/>
            <person name="Albert R."/>
            <person name="Binder M."/>
            <person name="Bloem J."/>
            <person name="Labutti K."/>
            <person name="Salamov A."/>
            <person name="Andreopoulos B."/>
            <person name="Baker S.E."/>
            <person name="Barry K."/>
            <person name="Bills G."/>
            <person name="Bluhm B.H."/>
            <person name="Cannon C."/>
            <person name="Castanera R."/>
            <person name="Culley D.E."/>
            <person name="Daum C."/>
            <person name="Ezra D."/>
            <person name="Gonzalez J.B."/>
            <person name="Henrissat B."/>
            <person name="Kuo A."/>
            <person name="Liang C."/>
            <person name="Lipzen A."/>
            <person name="Lutzoni F."/>
            <person name="Magnuson J."/>
            <person name="Mondo S."/>
            <person name="Nolan M."/>
            <person name="Ohm R."/>
            <person name="Pangilinan J."/>
            <person name="Park H.-J."/>
            <person name="Ramirez L."/>
            <person name="Alfaro M."/>
            <person name="Sun H."/>
            <person name="Tritt A."/>
            <person name="Yoshinaga Y."/>
            <person name="Zwiers L.-H."/>
            <person name="Turgeon B.G."/>
            <person name="Goodwin S.B."/>
            <person name="Spatafora J.W."/>
            <person name="Crous P.W."/>
            <person name="Grigoriev I.V."/>
        </authorList>
    </citation>
    <scope>NUCLEOTIDE SEQUENCE</scope>
    <source>
        <strain evidence="4">CBS 342.82</strain>
    </source>
</reference>
<keyword evidence="3" id="KW-1185">Reference proteome</keyword>
<feature type="transmembrane region" description="Helical" evidence="2">
    <location>
        <begin position="931"/>
        <end position="952"/>
    </location>
</feature>
<evidence type="ECO:0000256" key="2">
    <source>
        <dbReference type="SAM" id="Phobius"/>
    </source>
</evidence>
<feature type="region of interest" description="Disordered" evidence="1">
    <location>
        <begin position="1"/>
        <end position="97"/>
    </location>
</feature>
<feature type="compositionally biased region" description="Polar residues" evidence="1">
    <location>
        <begin position="483"/>
        <end position="496"/>
    </location>
</feature>
<feature type="compositionally biased region" description="Low complexity" evidence="1">
    <location>
        <begin position="339"/>
        <end position="352"/>
    </location>
</feature>
<evidence type="ECO:0000313" key="4">
    <source>
        <dbReference type="RefSeq" id="XP_033461419.1"/>
    </source>
</evidence>
<evidence type="ECO:0000256" key="1">
    <source>
        <dbReference type="SAM" id="MobiDB-lite"/>
    </source>
</evidence>
<keyword evidence="2" id="KW-0812">Transmembrane</keyword>
<feature type="transmembrane region" description="Helical" evidence="2">
    <location>
        <begin position="858"/>
        <end position="879"/>
    </location>
</feature>
<evidence type="ECO:0000313" key="3">
    <source>
        <dbReference type="Proteomes" id="UP000504637"/>
    </source>
</evidence>
<dbReference type="OrthoDB" id="4153178at2759"/>
<feature type="region of interest" description="Disordered" evidence="1">
    <location>
        <begin position="303"/>
        <end position="378"/>
    </location>
</feature>
<dbReference type="AlphaFoldDB" id="A0A6J3M945"/>
<dbReference type="Proteomes" id="UP000504637">
    <property type="component" value="Unplaced"/>
</dbReference>
<keyword evidence="2" id="KW-0472">Membrane</keyword>
<feature type="compositionally biased region" description="Polar residues" evidence="1">
    <location>
        <begin position="670"/>
        <end position="699"/>
    </location>
</feature>
<proteinExistence type="predicted"/>
<reference evidence="4" key="3">
    <citation type="submission" date="2025-08" db="UniProtKB">
        <authorList>
            <consortium name="RefSeq"/>
        </authorList>
    </citation>
    <scope>IDENTIFICATION</scope>
    <source>
        <strain evidence="4">CBS 342.82</strain>
    </source>
</reference>
<name>A0A6J3M945_9PEZI</name>
<accession>A0A6J3M945</accession>
<feature type="region of interest" description="Disordered" evidence="1">
    <location>
        <begin position="658"/>
        <end position="752"/>
    </location>
</feature>
<evidence type="ECO:0008006" key="5">
    <source>
        <dbReference type="Google" id="ProtNLM"/>
    </source>
</evidence>
<protein>
    <recommendedName>
        <fullName evidence="5">Serine-rich protein</fullName>
    </recommendedName>
</protein>
<feature type="region of interest" description="Disordered" evidence="1">
    <location>
        <begin position="229"/>
        <end position="281"/>
    </location>
</feature>
<feature type="compositionally biased region" description="Low complexity" evidence="1">
    <location>
        <begin position="363"/>
        <end position="375"/>
    </location>
</feature>
<dbReference type="RefSeq" id="XP_033461419.1">
    <property type="nucleotide sequence ID" value="XM_033599463.1"/>
</dbReference>
<dbReference type="GeneID" id="54357262"/>
<keyword evidence="2" id="KW-1133">Transmembrane helix</keyword>
<feature type="compositionally biased region" description="Low complexity" evidence="1">
    <location>
        <begin position="254"/>
        <end position="277"/>
    </location>
</feature>
<reference evidence="4" key="2">
    <citation type="submission" date="2020-04" db="EMBL/GenBank/DDBJ databases">
        <authorList>
            <consortium name="NCBI Genome Project"/>
        </authorList>
    </citation>
    <scope>NUCLEOTIDE SEQUENCE</scope>
    <source>
        <strain evidence="4">CBS 342.82</strain>
    </source>
</reference>